<dbReference type="InterPro" id="IPR036404">
    <property type="entry name" value="Jacalin-like_lectin_dom_sf"/>
</dbReference>
<dbReference type="SUPFAM" id="SSF51101">
    <property type="entry name" value="Mannose-binding lectins"/>
    <property type="match status" value="1"/>
</dbReference>
<keyword evidence="1" id="KW-1133">Transmembrane helix</keyword>
<dbReference type="AlphaFoldDB" id="A0A0A2VAC4"/>
<keyword evidence="1" id="KW-0472">Membrane</keyword>
<dbReference type="InterPro" id="IPR005639">
    <property type="entry name" value="Pest_crys_dom_I"/>
</dbReference>
<feature type="domain" description="Jacalin-type lectin" evidence="2">
    <location>
        <begin position="420"/>
        <end position="510"/>
    </location>
</feature>
<dbReference type="InterPro" id="IPR001229">
    <property type="entry name" value="Jacalin-like_lectin_dom"/>
</dbReference>
<evidence type="ECO:0000313" key="4">
    <source>
        <dbReference type="EMBL" id="KGQ04836.1"/>
    </source>
</evidence>
<dbReference type="GO" id="GO:0090729">
    <property type="term" value="F:toxin activity"/>
    <property type="evidence" value="ECO:0007669"/>
    <property type="project" value="InterPro"/>
</dbReference>
<gene>
    <name evidence="4" type="ORF">BBAD15_g9908</name>
</gene>
<keyword evidence="1" id="KW-0812">Transmembrane</keyword>
<comment type="caution">
    <text evidence="4">The sequence shown here is derived from an EMBL/GenBank/DDBJ whole genome shotgun (WGS) entry which is preliminary data.</text>
</comment>
<reference evidence="4 5" key="1">
    <citation type="submission" date="2012-10" db="EMBL/GenBank/DDBJ databases">
        <title>Genome sequencing and analysis of entomopathogenic fungi Beauveria bassiana D1-5.</title>
        <authorList>
            <person name="Li Q."/>
            <person name="Wang L."/>
            <person name="Zhang Z."/>
            <person name="Wang Q."/>
            <person name="Ren J."/>
            <person name="Wang M."/>
            <person name="Xu W."/>
            <person name="Wang J."/>
            <person name="Lu Y."/>
            <person name="Du Q."/>
            <person name="Sun Z."/>
        </authorList>
    </citation>
    <scope>NUCLEOTIDE SEQUENCE [LARGE SCALE GENOMIC DNA]</scope>
    <source>
        <strain evidence="4 5">D1-5</strain>
    </source>
</reference>
<dbReference type="Gene3D" id="2.100.10.30">
    <property type="entry name" value="Jacalin-like lectin domain"/>
    <property type="match status" value="1"/>
</dbReference>
<accession>A0A0A2VAC4</accession>
<dbReference type="eggNOG" id="ENOG502SWHV">
    <property type="taxonomic scope" value="Eukaryota"/>
</dbReference>
<name>A0A0A2VAC4_BEABA</name>
<dbReference type="SUPFAM" id="SSF56849">
    <property type="entry name" value="delta-Endotoxin (insectocide), N-terminal domain"/>
    <property type="match status" value="2"/>
</dbReference>
<proteinExistence type="predicted"/>
<evidence type="ECO:0000256" key="1">
    <source>
        <dbReference type="SAM" id="Phobius"/>
    </source>
</evidence>
<evidence type="ECO:0000259" key="2">
    <source>
        <dbReference type="Pfam" id="PF01419"/>
    </source>
</evidence>
<organism evidence="4 5">
    <name type="scientific">Beauveria bassiana D1-5</name>
    <dbReference type="NCBI Taxonomy" id="1245745"/>
    <lineage>
        <taxon>Eukaryota</taxon>
        <taxon>Fungi</taxon>
        <taxon>Dikarya</taxon>
        <taxon>Ascomycota</taxon>
        <taxon>Pezizomycotina</taxon>
        <taxon>Sordariomycetes</taxon>
        <taxon>Hypocreomycetidae</taxon>
        <taxon>Hypocreales</taxon>
        <taxon>Cordycipitaceae</taxon>
        <taxon>Beauveria</taxon>
    </lineage>
</organism>
<dbReference type="Pfam" id="PF03945">
    <property type="entry name" value="Endotoxin_N"/>
    <property type="match status" value="1"/>
</dbReference>
<dbReference type="Proteomes" id="UP000030106">
    <property type="component" value="Unassembled WGS sequence"/>
</dbReference>
<dbReference type="PANTHER" id="PTHR37003">
    <property type="entry name" value="ENDOTOXIN_N DOMAIN-CONTAINING PROTEIN-RELATED"/>
    <property type="match status" value="1"/>
</dbReference>
<dbReference type="HOGENOM" id="CLU_042073_0_0_1"/>
<feature type="domain" description="Pesticidal crystal protein" evidence="3">
    <location>
        <begin position="85"/>
        <end position="245"/>
    </location>
</feature>
<dbReference type="EMBL" id="ANFO01001006">
    <property type="protein sequence ID" value="KGQ04836.1"/>
    <property type="molecule type" value="Genomic_DNA"/>
</dbReference>
<dbReference type="OrthoDB" id="4866405at2759"/>
<feature type="transmembrane region" description="Helical" evidence="1">
    <location>
        <begin position="78"/>
        <end position="109"/>
    </location>
</feature>
<sequence length="548" mass="61516">MSLPSVFALKTLLIPINNEYQITLVSFFSHSIFDIFSIPSPTKMAFDHELAAKLAEKAIAAAQTGVKMNINENEISQLVLSIFAIGLNTIPVVGGVISSFATLLGLAIFPAPSADPWTKVSERVEALIGKKLEEHQVKALQSRMEGFKLNANEYAKVWKIYNDAAPDKKKEHAELLRTHHVGFLTMMRVSIPEFQVDTYAALTLPLFAQAANLHLTLLADGIKHGLDWGYPQEYVDNIMPDEFKRMTASGNAARDMAAIQSRADNTELELLKGAIEAAERLGVAPELIAMWKEAYSTFIEQFATRAKRSTLDYVSHAKRYYTEGRKQVKPYEWVKDAGKPHYGNGHSEGLALQTYADYDLEMLENVLNYAEFWPYLTGESKMPESSLLNLDREVFRGPYIRYTENAPWSATSPPPVTKRTDRITAVHLCVSEDVRSLQVKYGDTWGPKFGECRKPEIESRSFELQPDEYIENVDIVYGHKLGQLQFTTNKGTVHGPYGDPRHADVSLAVNHTGYALTSMYSTHYERNDPEGIEGIFFGFRPLLTAKTD</sequence>
<evidence type="ECO:0000259" key="3">
    <source>
        <dbReference type="Pfam" id="PF03945"/>
    </source>
</evidence>
<protein>
    <submittedName>
        <fullName evidence="4">Pesticidal crystal protein cry3Ba</fullName>
    </submittedName>
</protein>
<dbReference type="Pfam" id="PF01419">
    <property type="entry name" value="Jacalin"/>
    <property type="match status" value="1"/>
</dbReference>
<evidence type="ECO:0000313" key="5">
    <source>
        <dbReference type="Proteomes" id="UP000030106"/>
    </source>
</evidence>
<dbReference type="InterPro" id="IPR038979">
    <property type="entry name" value="Pest_crys"/>
</dbReference>
<dbReference type="InterPro" id="IPR036716">
    <property type="entry name" value="Pest_crys_N_sf"/>
</dbReference>
<dbReference type="PANTHER" id="PTHR37003:SF2">
    <property type="entry name" value="PESTICIDAL CRYSTAL PROTEIN N-TERMINAL DOMAIN-CONTAINING PROTEIN"/>
    <property type="match status" value="1"/>
</dbReference>
<dbReference type="Gene3D" id="1.20.190.10">
    <property type="entry name" value="Pesticidal crystal protein, N-terminal domain"/>
    <property type="match status" value="2"/>
</dbReference>
<dbReference type="GO" id="GO:0001907">
    <property type="term" value="P:symbiont-mediated killing of host cell"/>
    <property type="evidence" value="ECO:0007669"/>
    <property type="project" value="InterPro"/>
</dbReference>